<dbReference type="InterPro" id="IPR038635">
    <property type="entry name" value="CCR4-NOT_su2/3/5_C_sf"/>
</dbReference>
<comment type="subcellular location">
    <subcellularLocation>
        <location evidence="2">Cytoplasm</location>
    </subcellularLocation>
    <subcellularLocation>
        <location evidence="1">Nucleus</location>
    </subcellularLocation>
</comment>
<proteinExistence type="inferred from homology"/>
<evidence type="ECO:0000256" key="5">
    <source>
        <dbReference type="ARBA" id="ARBA00022491"/>
    </source>
</evidence>
<dbReference type="EMBL" id="GDKF01002470">
    <property type="protein sequence ID" value="JAT76152.1"/>
    <property type="molecule type" value="Transcribed_RNA"/>
</dbReference>
<keyword evidence="8" id="KW-0539">Nucleus</keyword>
<evidence type="ECO:0000256" key="2">
    <source>
        <dbReference type="ARBA" id="ARBA00004496"/>
    </source>
</evidence>
<keyword evidence="6" id="KW-0805">Transcription regulation</keyword>
<evidence type="ECO:0000256" key="1">
    <source>
        <dbReference type="ARBA" id="ARBA00004123"/>
    </source>
</evidence>
<evidence type="ECO:0000256" key="10">
    <source>
        <dbReference type="SAM" id="MobiDB-lite"/>
    </source>
</evidence>
<comment type="similarity">
    <text evidence="3">Belongs to the CNOT2/3/5 family.</text>
</comment>
<evidence type="ECO:0000256" key="3">
    <source>
        <dbReference type="ARBA" id="ARBA00007682"/>
    </source>
</evidence>
<dbReference type="InterPro" id="IPR007282">
    <property type="entry name" value="NOT2/3/5_C"/>
</dbReference>
<organism evidence="13">
    <name type="scientific">Auxenochlorella protothecoides</name>
    <name type="common">Green microalga</name>
    <name type="synonym">Chlorella protothecoides</name>
    <dbReference type="NCBI Taxonomy" id="3075"/>
    <lineage>
        <taxon>Eukaryota</taxon>
        <taxon>Viridiplantae</taxon>
        <taxon>Chlorophyta</taxon>
        <taxon>core chlorophytes</taxon>
        <taxon>Trebouxiophyceae</taxon>
        <taxon>Chlorellales</taxon>
        <taxon>Chlorellaceae</taxon>
        <taxon>Auxenochlorella</taxon>
    </lineage>
</organism>
<keyword evidence="5" id="KW-0678">Repressor</keyword>
<dbReference type="Gene3D" id="2.30.30.1020">
    <property type="entry name" value="CCR4-NOT complex subunit 2/3/5, C-terminal domain"/>
    <property type="match status" value="1"/>
</dbReference>
<evidence type="ECO:0000256" key="9">
    <source>
        <dbReference type="SAM" id="Coils"/>
    </source>
</evidence>
<feature type="region of interest" description="Disordered" evidence="10">
    <location>
        <begin position="377"/>
        <end position="429"/>
    </location>
</feature>
<protein>
    <recommendedName>
        <fullName evidence="14">CCR4-NOT transcription complex subunit 3</fullName>
    </recommendedName>
</protein>
<dbReference type="GO" id="GO:0030015">
    <property type="term" value="C:CCR4-NOT core complex"/>
    <property type="evidence" value="ECO:0007669"/>
    <property type="project" value="InterPro"/>
</dbReference>
<dbReference type="Pfam" id="PF04065">
    <property type="entry name" value="Not3"/>
    <property type="match status" value="1"/>
</dbReference>
<dbReference type="GO" id="GO:0005634">
    <property type="term" value="C:nucleus"/>
    <property type="evidence" value="ECO:0007669"/>
    <property type="project" value="UniProtKB-SubCell"/>
</dbReference>
<dbReference type="Pfam" id="PF04153">
    <property type="entry name" value="NOT2_3_5_C"/>
    <property type="match status" value="1"/>
</dbReference>
<feature type="region of interest" description="Disordered" evidence="10">
    <location>
        <begin position="315"/>
        <end position="362"/>
    </location>
</feature>
<feature type="compositionally biased region" description="Pro residues" evidence="10">
    <location>
        <begin position="339"/>
        <end position="351"/>
    </location>
</feature>
<keyword evidence="7" id="KW-0804">Transcription</keyword>
<feature type="domain" description="NOT2/NOT3/NOT5 C-terminal" evidence="12">
    <location>
        <begin position="485"/>
        <end position="553"/>
    </location>
</feature>
<evidence type="ECO:0000313" key="13">
    <source>
        <dbReference type="EMBL" id="JAT76152.1"/>
    </source>
</evidence>
<evidence type="ECO:0000256" key="4">
    <source>
        <dbReference type="ARBA" id="ARBA00022490"/>
    </source>
</evidence>
<gene>
    <name evidence="13" type="ORF">g.55980</name>
</gene>
<keyword evidence="4" id="KW-0963">Cytoplasm</keyword>
<feature type="compositionally biased region" description="Low complexity" evidence="10">
    <location>
        <begin position="377"/>
        <end position="424"/>
    </location>
</feature>
<dbReference type="InterPro" id="IPR007207">
    <property type="entry name" value="Not_N"/>
</dbReference>
<evidence type="ECO:0000259" key="11">
    <source>
        <dbReference type="Pfam" id="PF04065"/>
    </source>
</evidence>
<dbReference type="GO" id="GO:0005737">
    <property type="term" value="C:cytoplasm"/>
    <property type="evidence" value="ECO:0007669"/>
    <property type="project" value="UniProtKB-SubCell"/>
</dbReference>
<dbReference type="GO" id="GO:0006355">
    <property type="term" value="P:regulation of DNA-templated transcription"/>
    <property type="evidence" value="ECO:0007669"/>
    <property type="project" value="InterPro"/>
</dbReference>
<accession>A0A1D2AAD7</accession>
<dbReference type="PANTHER" id="PTHR23326">
    <property type="entry name" value="CCR4 NOT-RELATED"/>
    <property type="match status" value="1"/>
</dbReference>
<dbReference type="InterPro" id="IPR040168">
    <property type="entry name" value="Not2/3/5"/>
</dbReference>
<feature type="domain" description="CCR4-Not complex component Not N-terminal" evidence="11">
    <location>
        <begin position="4"/>
        <end position="228"/>
    </location>
</feature>
<evidence type="ECO:0000256" key="7">
    <source>
        <dbReference type="ARBA" id="ARBA00023163"/>
    </source>
</evidence>
<evidence type="ECO:0000256" key="8">
    <source>
        <dbReference type="ARBA" id="ARBA00023242"/>
    </source>
</evidence>
<dbReference type="AlphaFoldDB" id="A0A1D2AAD7"/>
<sequence length="588" mass="62274">MAKQRKLQGEMEAALKKIAEGVDEWEDLWNKYERSHDMDAAQRERLVAEMKRDLKKLQRLREAVRGWLANNEVRVAKDTLEKARRSIEIQMERFRVVEKDVKGKAHMGLGRDALDPAAAAKQQCADWLTDVMDRLQTEIEACEADVENLGPAGNKAKKTRLAELQGLIARHQQHVTHLEQTLRLLRNDQVEAEEVEDALKEGLEAYLDTGGEAFDPGEDEGLYASLPLEEVDANVGKLADPVTPKVAPVALPEEPAKKAKPGKPTPIKTKPVKEAPKIVPVPIAAAPPRTSPLVTAAQVVAAGPGAAAVAAKAQPAGAAPPPPAPAAAAVARRAEAEAPPAPPRGSGPPAAPSGEGCGGEGAVPPVAALARLALGGPGEEAPADAQAAAASPSAASAASGTPVTEAAARPPAKAAEEAQAAGPPFQLQDPGTNVLGPMACIQALHWSFASRPTADDAMWRDLGGNLSGLEQASLALQSGTGSAVPFEKVKDDALFFAFYFQPGTLRQAAAIKELHARGWLWHTTLHTWMTRAEQPKVLAPTYEQGVFCYWDSELRAGQEAGQPISGWSSHLTAPTFVLDYSCLDTAVA</sequence>
<evidence type="ECO:0000256" key="6">
    <source>
        <dbReference type="ARBA" id="ARBA00023015"/>
    </source>
</evidence>
<evidence type="ECO:0000259" key="12">
    <source>
        <dbReference type="Pfam" id="PF04153"/>
    </source>
</evidence>
<feature type="coiled-coil region" evidence="9">
    <location>
        <begin position="161"/>
        <end position="198"/>
    </location>
</feature>
<reference evidence="13" key="1">
    <citation type="submission" date="2015-08" db="EMBL/GenBank/DDBJ databases">
        <authorList>
            <person name="Babu N.S."/>
            <person name="Beckwith C.J."/>
            <person name="Beseler K.G."/>
            <person name="Brison A."/>
            <person name="Carone J.V."/>
            <person name="Caskin T.P."/>
            <person name="Diamond M."/>
            <person name="Durham M.E."/>
            <person name="Foxe J.M."/>
            <person name="Go M."/>
            <person name="Henderson B.A."/>
            <person name="Jones I.B."/>
            <person name="McGettigan J.A."/>
            <person name="Micheletti S.J."/>
            <person name="Nasrallah M.E."/>
            <person name="Ortiz D."/>
            <person name="Piller C.R."/>
            <person name="Privatt S.R."/>
            <person name="Schneider S.L."/>
            <person name="Sharp S."/>
            <person name="Smith T.C."/>
            <person name="Stanton J.D."/>
            <person name="Ullery H.E."/>
            <person name="Wilson R.J."/>
            <person name="Serrano M.G."/>
            <person name="Buck G."/>
            <person name="Lee V."/>
            <person name="Wang Y."/>
            <person name="Carvalho R."/>
            <person name="Voegtly L."/>
            <person name="Shi R."/>
            <person name="Duckworth R."/>
            <person name="Johnson A."/>
            <person name="Loviza R."/>
            <person name="Walstead R."/>
            <person name="Shah Z."/>
            <person name="Kiflezghi M."/>
            <person name="Wade K."/>
            <person name="Ball S.L."/>
            <person name="Bradley K.W."/>
            <person name="Asai D.J."/>
            <person name="Bowman C.A."/>
            <person name="Russell D.A."/>
            <person name="Pope W.H."/>
            <person name="Jacobs-Sera D."/>
            <person name="Hendrix R.W."/>
            <person name="Hatfull G.F."/>
        </authorList>
    </citation>
    <scope>NUCLEOTIDE SEQUENCE</scope>
</reference>
<keyword evidence="9" id="KW-0175">Coiled coil</keyword>
<evidence type="ECO:0008006" key="14">
    <source>
        <dbReference type="Google" id="ProtNLM"/>
    </source>
</evidence>
<name>A0A1D2AAD7_AUXPR</name>